<protein>
    <submittedName>
        <fullName evidence="1">Metallo-dependent phosphatase</fullName>
    </submittedName>
</protein>
<organism evidence="1 2">
    <name type="scientific">Pluteus cervinus</name>
    <dbReference type="NCBI Taxonomy" id="181527"/>
    <lineage>
        <taxon>Eukaryota</taxon>
        <taxon>Fungi</taxon>
        <taxon>Dikarya</taxon>
        <taxon>Basidiomycota</taxon>
        <taxon>Agaricomycotina</taxon>
        <taxon>Agaricomycetes</taxon>
        <taxon>Agaricomycetidae</taxon>
        <taxon>Agaricales</taxon>
        <taxon>Pluteineae</taxon>
        <taxon>Pluteaceae</taxon>
        <taxon>Pluteus</taxon>
    </lineage>
</organism>
<name>A0ACD3ADF4_9AGAR</name>
<proteinExistence type="predicted"/>
<accession>A0ACD3ADF4</accession>
<gene>
    <name evidence="1" type="ORF">BDN72DRAFT_861741</name>
</gene>
<sequence>MPFSLRFSEYEAACQFLERNGLLGIIRGHEAQNDGHVFRLFDFYLRPSNLHDISQNPQQKFPSVITMFSAPNYLDVYRNRGAVLKYQNKNIAIRIIQLESASLLVAQLYGCVYMESAVRWCEDQEELVDSESDPEDEETKAGPEREAENATELNVDGPMSDGPANLDIQINRSIHNFTERSTGDSVGSRTSSPNLVDGGSGTPTGGMMLGGLNMEYLIKKTLEEDEEQGSMVERMADSIARVRKVGILGKTEPLKRHGTTQVLNG</sequence>
<keyword evidence="2" id="KW-1185">Reference proteome</keyword>
<evidence type="ECO:0000313" key="1">
    <source>
        <dbReference type="EMBL" id="TFK63933.1"/>
    </source>
</evidence>
<evidence type="ECO:0000313" key="2">
    <source>
        <dbReference type="Proteomes" id="UP000308600"/>
    </source>
</evidence>
<dbReference type="Proteomes" id="UP000308600">
    <property type="component" value="Unassembled WGS sequence"/>
</dbReference>
<dbReference type="EMBL" id="ML208497">
    <property type="protein sequence ID" value="TFK63933.1"/>
    <property type="molecule type" value="Genomic_DNA"/>
</dbReference>
<reference evidence="1 2" key="1">
    <citation type="journal article" date="2019" name="Nat. Ecol. Evol.">
        <title>Megaphylogeny resolves global patterns of mushroom evolution.</title>
        <authorList>
            <person name="Varga T."/>
            <person name="Krizsan K."/>
            <person name="Foldi C."/>
            <person name="Dima B."/>
            <person name="Sanchez-Garcia M."/>
            <person name="Sanchez-Ramirez S."/>
            <person name="Szollosi G.J."/>
            <person name="Szarkandi J.G."/>
            <person name="Papp V."/>
            <person name="Albert L."/>
            <person name="Andreopoulos W."/>
            <person name="Angelini C."/>
            <person name="Antonin V."/>
            <person name="Barry K.W."/>
            <person name="Bougher N.L."/>
            <person name="Buchanan P."/>
            <person name="Buyck B."/>
            <person name="Bense V."/>
            <person name="Catcheside P."/>
            <person name="Chovatia M."/>
            <person name="Cooper J."/>
            <person name="Damon W."/>
            <person name="Desjardin D."/>
            <person name="Finy P."/>
            <person name="Geml J."/>
            <person name="Haridas S."/>
            <person name="Hughes K."/>
            <person name="Justo A."/>
            <person name="Karasinski D."/>
            <person name="Kautmanova I."/>
            <person name="Kiss B."/>
            <person name="Kocsube S."/>
            <person name="Kotiranta H."/>
            <person name="LaButti K.M."/>
            <person name="Lechner B.E."/>
            <person name="Liimatainen K."/>
            <person name="Lipzen A."/>
            <person name="Lukacs Z."/>
            <person name="Mihaltcheva S."/>
            <person name="Morgado L.N."/>
            <person name="Niskanen T."/>
            <person name="Noordeloos M.E."/>
            <person name="Ohm R.A."/>
            <person name="Ortiz-Santana B."/>
            <person name="Ovrebo C."/>
            <person name="Racz N."/>
            <person name="Riley R."/>
            <person name="Savchenko A."/>
            <person name="Shiryaev A."/>
            <person name="Soop K."/>
            <person name="Spirin V."/>
            <person name="Szebenyi C."/>
            <person name="Tomsovsky M."/>
            <person name="Tulloss R.E."/>
            <person name="Uehling J."/>
            <person name="Grigoriev I.V."/>
            <person name="Vagvolgyi C."/>
            <person name="Papp T."/>
            <person name="Martin F.M."/>
            <person name="Miettinen O."/>
            <person name="Hibbett D.S."/>
            <person name="Nagy L.G."/>
        </authorList>
    </citation>
    <scope>NUCLEOTIDE SEQUENCE [LARGE SCALE GENOMIC DNA]</scope>
    <source>
        <strain evidence="1 2">NL-1719</strain>
    </source>
</reference>